<protein>
    <recommendedName>
        <fullName evidence="3">endo-polygalacturonase</fullName>
        <ecNumber evidence="3">3.2.1.15</ecNumber>
    </recommendedName>
</protein>
<feature type="signal peptide" evidence="14">
    <location>
        <begin position="1"/>
        <end position="30"/>
    </location>
</feature>
<evidence type="ECO:0000256" key="6">
    <source>
        <dbReference type="ARBA" id="ARBA00022737"/>
    </source>
</evidence>
<accession>A0A3M7M5V1</accession>
<organism evidence="15 16">
    <name type="scientific">Pyrenophora seminiperda CCB06</name>
    <dbReference type="NCBI Taxonomy" id="1302712"/>
    <lineage>
        <taxon>Eukaryota</taxon>
        <taxon>Fungi</taxon>
        <taxon>Dikarya</taxon>
        <taxon>Ascomycota</taxon>
        <taxon>Pezizomycotina</taxon>
        <taxon>Dothideomycetes</taxon>
        <taxon>Pleosporomycetidae</taxon>
        <taxon>Pleosporales</taxon>
        <taxon>Pleosporineae</taxon>
        <taxon>Pleosporaceae</taxon>
        <taxon>Pyrenophora</taxon>
    </lineage>
</organism>
<dbReference type="InterPro" id="IPR000743">
    <property type="entry name" value="Glyco_hydro_28"/>
</dbReference>
<evidence type="ECO:0000256" key="3">
    <source>
        <dbReference type="ARBA" id="ARBA00012736"/>
    </source>
</evidence>
<dbReference type="OrthoDB" id="1546079at2759"/>
<evidence type="ECO:0000256" key="1">
    <source>
        <dbReference type="ARBA" id="ARBA00004613"/>
    </source>
</evidence>
<dbReference type="InterPro" id="IPR011050">
    <property type="entry name" value="Pectin_lyase_fold/virulence"/>
</dbReference>
<evidence type="ECO:0000256" key="9">
    <source>
        <dbReference type="ARBA" id="ARBA00023295"/>
    </source>
</evidence>
<dbReference type="GO" id="GO:0004650">
    <property type="term" value="F:polygalacturonase activity"/>
    <property type="evidence" value="ECO:0007669"/>
    <property type="project" value="UniProtKB-EC"/>
</dbReference>
<evidence type="ECO:0000256" key="2">
    <source>
        <dbReference type="ARBA" id="ARBA00008834"/>
    </source>
</evidence>
<evidence type="ECO:0000256" key="5">
    <source>
        <dbReference type="ARBA" id="ARBA00022729"/>
    </source>
</evidence>
<dbReference type="PANTHER" id="PTHR31884:SF1">
    <property type="entry name" value="POLYGALACTURONASE"/>
    <property type="match status" value="1"/>
</dbReference>
<name>A0A3M7M5V1_9PLEO</name>
<dbReference type="GO" id="GO:0045490">
    <property type="term" value="P:pectin catabolic process"/>
    <property type="evidence" value="ECO:0007669"/>
    <property type="project" value="TreeGrafter"/>
</dbReference>
<dbReference type="GO" id="GO:0071555">
    <property type="term" value="P:cell wall organization"/>
    <property type="evidence" value="ECO:0007669"/>
    <property type="project" value="UniProtKB-KW"/>
</dbReference>
<evidence type="ECO:0000256" key="14">
    <source>
        <dbReference type="SAM" id="SignalP"/>
    </source>
</evidence>
<proteinExistence type="inferred from homology"/>
<keyword evidence="8" id="KW-1015">Disulfide bond</keyword>
<dbReference type="EC" id="3.2.1.15" evidence="3"/>
<reference evidence="15 16" key="1">
    <citation type="journal article" date="2014" name="PLoS ONE">
        <title>De novo Genome Assembly of the Fungal Plant Pathogen Pyrenophora semeniperda.</title>
        <authorList>
            <person name="Soliai M.M."/>
            <person name="Meyer S.E."/>
            <person name="Udall J.A."/>
            <person name="Elzinga D.E."/>
            <person name="Hermansen R.A."/>
            <person name="Bodily P.M."/>
            <person name="Hart A.A."/>
            <person name="Coleman C.E."/>
        </authorList>
    </citation>
    <scope>NUCLEOTIDE SEQUENCE [LARGE SCALE GENOMIC DNA]</scope>
    <source>
        <strain evidence="15 16">CCB06</strain>
        <tissue evidence="15">Mycelium</tissue>
    </source>
</reference>
<evidence type="ECO:0000256" key="13">
    <source>
        <dbReference type="RuleBase" id="RU361169"/>
    </source>
</evidence>
<evidence type="ECO:0000256" key="12">
    <source>
        <dbReference type="PROSITE-ProRule" id="PRU10052"/>
    </source>
</evidence>
<comment type="similarity">
    <text evidence="2 13">Belongs to the glycosyl hydrolase 28 family.</text>
</comment>
<feature type="chain" id="PRO_5017966554" description="endo-polygalacturonase" evidence="14">
    <location>
        <begin position="31"/>
        <end position="377"/>
    </location>
</feature>
<sequence>MAYQYSQLIDNMVALTLTSLLLGASALVSAAPSTHATRQSGCTFTDAATAIKNKASCTKIILDGIAVPAGTTLDLTGLTKGTIVTFQGKTTFGVKQKFAGPLISISGTSITVNGASGHVIDGSGASYWDGKGSNGEVKPKFFAAHNMISSSINNLNVLNTPVQAFSISNSQQLTLDHITIDNSAGDKGNLGHNTDAFDVGDSTGIFITNANVKNQDDCLAVNSGTDIHFINGTCSGGHGISIGSVGGRTNNVVKTVVVSGSTIINSQNGVRIKTVSDATGSVSDVTYKDITLQNISEFGIVIRQDYLNGGPTGTATNGVPITGLTIQNVKGTVASSGQDYFILCGSGSCSGWTWSGNSVTGGGVASNCKTAPSGVTC</sequence>
<dbReference type="SMART" id="SM00710">
    <property type="entry name" value="PbH1"/>
    <property type="match status" value="6"/>
</dbReference>
<evidence type="ECO:0000256" key="7">
    <source>
        <dbReference type="ARBA" id="ARBA00022801"/>
    </source>
</evidence>
<keyword evidence="16" id="KW-1185">Reference proteome</keyword>
<evidence type="ECO:0000256" key="11">
    <source>
        <dbReference type="ARBA" id="ARBA00034074"/>
    </source>
</evidence>
<dbReference type="Gene3D" id="2.160.20.10">
    <property type="entry name" value="Single-stranded right-handed beta-helix, Pectin lyase-like"/>
    <property type="match status" value="1"/>
</dbReference>
<gene>
    <name evidence="15" type="ORF">GMOD_00008830</name>
</gene>
<dbReference type="InterPro" id="IPR050434">
    <property type="entry name" value="Glycosyl_hydrlase_28"/>
</dbReference>
<dbReference type="InterPro" id="IPR006626">
    <property type="entry name" value="PbH1"/>
</dbReference>
<evidence type="ECO:0000313" key="15">
    <source>
        <dbReference type="EMBL" id="RMZ69895.1"/>
    </source>
</evidence>
<evidence type="ECO:0000256" key="10">
    <source>
        <dbReference type="ARBA" id="ARBA00023316"/>
    </source>
</evidence>
<dbReference type="AlphaFoldDB" id="A0A3M7M5V1"/>
<evidence type="ECO:0000256" key="8">
    <source>
        <dbReference type="ARBA" id="ARBA00023157"/>
    </source>
</evidence>
<dbReference type="PANTHER" id="PTHR31884">
    <property type="entry name" value="POLYGALACTURONASE"/>
    <property type="match status" value="1"/>
</dbReference>
<evidence type="ECO:0000313" key="16">
    <source>
        <dbReference type="Proteomes" id="UP000265663"/>
    </source>
</evidence>
<dbReference type="EMBL" id="KE747823">
    <property type="protein sequence ID" value="RMZ69895.1"/>
    <property type="molecule type" value="Genomic_DNA"/>
</dbReference>
<feature type="active site" evidence="12">
    <location>
        <position position="238"/>
    </location>
</feature>
<dbReference type="InterPro" id="IPR012334">
    <property type="entry name" value="Pectin_lyas_fold"/>
</dbReference>
<comment type="subcellular location">
    <subcellularLocation>
        <location evidence="1">Secreted</location>
    </subcellularLocation>
</comment>
<keyword evidence="6" id="KW-0677">Repeat</keyword>
<dbReference type="GO" id="GO:0005576">
    <property type="term" value="C:extracellular region"/>
    <property type="evidence" value="ECO:0007669"/>
    <property type="project" value="UniProtKB-SubCell"/>
</dbReference>
<keyword evidence="5 14" id="KW-0732">Signal</keyword>
<keyword evidence="4" id="KW-0964">Secreted</keyword>
<keyword evidence="10" id="KW-0961">Cell wall biogenesis/degradation</keyword>
<evidence type="ECO:0000256" key="4">
    <source>
        <dbReference type="ARBA" id="ARBA00022525"/>
    </source>
</evidence>
<comment type="catalytic activity">
    <reaction evidence="11">
        <text>(1,4-alpha-D-galacturonosyl)n+m + H2O = (1,4-alpha-D-galacturonosyl)n + (1,4-alpha-D-galacturonosyl)m.</text>
        <dbReference type="EC" id="3.2.1.15"/>
    </reaction>
</comment>
<dbReference type="Pfam" id="PF00295">
    <property type="entry name" value="Glyco_hydro_28"/>
    <property type="match status" value="1"/>
</dbReference>
<dbReference type="Proteomes" id="UP000265663">
    <property type="component" value="Unassembled WGS sequence"/>
</dbReference>
<dbReference type="PROSITE" id="PS00502">
    <property type="entry name" value="POLYGALACTURONASE"/>
    <property type="match status" value="1"/>
</dbReference>
<keyword evidence="7 13" id="KW-0378">Hydrolase</keyword>
<keyword evidence="9 13" id="KW-0326">Glycosidase</keyword>
<dbReference type="FunFam" id="2.160.20.10:FF:000002">
    <property type="entry name" value="Endopolygalacturonase D"/>
    <property type="match status" value="1"/>
</dbReference>
<dbReference type="SUPFAM" id="SSF51126">
    <property type="entry name" value="Pectin lyase-like"/>
    <property type="match status" value="1"/>
</dbReference>